<keyword evidence="2" id="KW-1185">Reference proteome</keyword>
<organism evidence="2">
    <name type="scientific">Arthroderma gypseum (strain ATCC MYA-4604 / CBS 118893)</name>
    <name type="common">Microsporum gypseum</name>
    <dbReference type="NCBI Taxonomy" id="535722"/>
    <lineage>
        <taxon>Eukaryota</taxon>
        <taxon>Fungi</taxon>
        <taxon>Dikarya</taxon>
        <taxon>Ascomycota</taxon>
        <taxon>Pezizomycotina</taxon>
        <taxon>Eurotiomycetes</taxon>
        <taxon>Eurotiomycetidae</taxon>
        <taxon>Onygenales</taxon>
        <taxon>Arthrodermataceae</taxon>
        <taxon>Nannizzia</taxon>
    </lineage>
</organism>
<dbReference type="HOGENOM" id="CLU_1815344_0_0_1"/>
<sequence length="142" mass="16308">MSTANTSTPTVKYDYFKCTGRDIHEATLAITFDFSPDVPVEVQRCLREIAENLTHINGTPPIDIEKSTHWYTCQARHYTSNFTRAINSYTEYLQTIDPHIATLTLTPIIEDEEFNVDQYLMNSQFELVFSVTITFKPTEESA</sequence>
<dbReference type="VEuPathDB" id="FungiDB:MGYG_08575"/>
<dbReference type="AlphaFoldDB" id="E4V634"/>
<dbReference type="GeneID" id="10024897"/>
<dbReference type="RefSeq" id="XP_003169666.1">
    <property type="nucleotide sequence ID" value="XM_003169618.1"/>
</dbReference>
<gene>
    <name evidence="1" type="ORF">MGYG_08575</name>
</gene>
<accession>E4V634</accession>
<dbReference type="InParanoid" id="E4V634"/>
<dbReference type="EMBL" id="DS989830">
    <property type="protein sequence ID" value="EFR05559.1"/>
    <property type="molecule type" value="Genomic_DNA"/>
</dbReference>
<proteinExistence type="predicted"/>
<name>E4V634_ARTGP</name>
<evidence type="ECO:0000313" key="2">
    <source>
        <dbReference type="Proteomes" id="UP000002669"/>
    </source>
</evidence>
<evidence type="ECO:0000313" key="1">
    <source>
        <dbReference type="EMBL" id="EFR05559.1"/>
    </source>
</evidence>
<protein>
    <submittedName>
        <fullName evidence="1">Uncharacterized protein</fullName>
    </submittedName>
</protein>
<reference evidence="2" key="1">
    <citation type="journal article" date="2012" name="MBio">
        <title>Comparative genome analysis of Trichophyton rubrum and related dermatophytes reveals candidate genes involved in infection.</title>
        <authorList>
            <person name="Martinez D.A."/>
            <person name="Oliver B.G."/>
            <person name="Graeser Y."/>
            <person name="Goldberg J.M."/>
            <person name="Li W."/>
            <person name="Martinez-Rossi N.M."/>
            <person name="Monod M."/>
            <person name="Shelest E."/>
            <person name="Barton R.C."/>
            <person name="Birch E."/>
            <person name="Brakhage A.A."/>
            <person name="Chen Z."/>
            <person name="Gurr S.J."/>
            <person name="Heiman D."/>
            <person name="Heitman J."/>
            <person name="Kosti I."/>
            <person name="Rossi A."/>
            <person name="Saif S."/>
            <person name="Samalova M."/>
            <person name="Saunders C.W."/>
            <person name="Shea T."/>
            <person name="Summerbell R.C."/>
            <person name="Xu J."/>
            <person name="Young S."/>
            <person name="Zeng Q."/>
            <person name="Birren B.W."/>
            <person name="Cuomo C.A."/>
            <person name="White T.C."/>
        </authorList>
    </citation>
    <scope>NUCLEOTIDE SEQUENCE [LARGE SCALE GENOMIC DNA]</scope>
    <source>
        <strain evidence="2">ATCC MYA-4604 / CBS 118893</strain>
    </source>
</reference>
<dbReference type="Proteomes" id="UP000002669">
    <property type="component" value="Unassembled WGS sequence"/>
</dbReference>